<dbReference type="InterPro" id="IPR014746">
    <property type="entry name" value="Gln_synth/guanido_kin_cat_dom"/>
</dbReference>
<dbReference type="Gene3D" id="1.10.10.410">
    <property type="match status" value="1"/>
</dbReference>
<proteinExistence type="inferred from homology"/>
<dbReference type="GO" id="GO:0006412">
    <property type="term" value="P:translation"/>
    <property type="evidence" value="ECO:0007669"/>
    <property type="project" value="UniProtKB-UniRule"/>
</dbReference>
<dbReference type="SUPFAM" id="SSF89095">
    <property type="entry name" value="GatB/YqeY motif"/>
    <property type="match status" value="1"/>
</dbReference>
<name>A0A5B9D695_9ARCH</name>
<dbReference type="AlphaFoldDB" id="A0A5B9D695"/>
<dbReference type="EMBL" id="CP042905">
    <property type="protein sequence ID" value="QEE14525.1"/>
    <property type="molecule type" value="Genomic_DNA"/>
</dbReference>
<gene>
    <name evidence="6 9" type="primary">gatE</name>
    <name evidence="9" type="ORF">DSAG12_00338</name>
</gene>
<dbReference type="GO" id="GO:0004812">
    <property type="term" value="F:aminoacyl-tRNA ligase activity"/>
    <property type="evidence" value="ECO:0007669"/>
    <property type="project" value="InterPro"/>
</dbReference>
<dbReference type="InterPro" id="IPR042114">
    <property type="entry name" value="GatB_C_1"/>
</dbReference>
<keyword evidence="10" id="KW-1185">Reference proteome</keyword>
<dbReference type="SMART" id="SM00845">
    <property type="entry name" value="GatB_Yqey"/>
    <property type="match status" value="1"/>
</dbReference>
<dbReference type="PANTHER" id="PTHR11659">
    <property type="entry name" value="GLUTAMYL-TRNA GLN AMIDOTRANSFERASE SUBUNIT B MITOCHONDRIAL AND PROKARYOTIC PET112-RELATED"/>
    <property type="match status" value="1"/>
</dbReference>
<dbReference type="Gene3D" id="1.10.150.380">
    <property type="entry name" value="GatB domain, N-terminal subdomain"/>
    <property type="match status" value="1"/>
</dbReference>
<comment type="similarity">
    <text evidence="6">Belongs to the GatB/GatE family. GatE subfamily.</text>
</comment>
<evidence type="ECO:0000256" key="2">
    <source>
        <dbReference type="ARBA" id="ARBA00022741"/>
    </source>
</evidence>
<organism evidence="9 10">
    <name type="scientific">Promethearchaeum syntrophicum</name>
    <dbReference type="NCBI Taxonomy" id="2594042"/>
    <lineage>
        <taxon>Archaea</taxon>
        <taxon>Promethearchaeati</taxon>
        <taxon>Promethearchaeota</taxon>
        <taxon>Promethearchaeia</taxon>
        <taxon>Promethearchaeales</taxon>
        <taxon>Promethearchaeaceae</taxon>
        <taxon>Promethearchaeum</taxon>
    </lineage>
</organism>
<dbReference type="InterPro" id="IPR017959">
    <property type="entry name" value="Asn/Gln-tRNA_amidoTrfase_suB/E"/>
</dbReference>
<comment type="catalytic activity">
    <reaction evidence="5 6">
        <text>L-glutamyl-tRNA(Gln) + L-glutamine + ATP + H2O = L-glutaminyl-tRNA(Gln) + L-glutamate + ADP + phosphate + H(+)</text>
        <dbReference type="Rhea" id="RHEA:17521"/>
        <dbReference type="Rhea" id="RHEA-COMP:9681"/>
        <dbReference type="Rhea" id="RHEA-COMP:9684"/>
        <dbReference type="ChEBI" id="CHEBI:15377"/>
        <dbReference type="ChEBI" id="CHEBI:15378"/>
        <dbReference type="ChEBI" id="CHEBI:29985"/>
        <dbReference type="ChEBI" id="CHEBI:30616"/>
        <dbReference type="ChEBI" id="CHEBI:43474"/>
        <dbReference type="ChEBI" id="CHEBI:58359"/>
        <dbReference type="ChEBI" id="CHEBI:78520"/>
        <dbReference type="ChEBI" id="CHEBI:78521"/>
        <dbReference type="ChEBI" id="CHEBI:456216"/>
    </reaction>
</comment>
<keyword evidence="2 6" id="KW-0547">Nucleotide-binding</keyword>
<evidence type="ECO:0000256" key="1">
    <source>
        <dbReference type="ARBA" id="ARBA00022598"/>
    </source>
</evidence>
<comment type="subunit">
    <text evidence="6">Heterodimer of GatD and GatE.</text>
</comment>
<keyword evidence="4 6" id="KW-0648">Protein biosynthesis</keyword>
<dbReference type="NCBIfam" id="TIGR00134">
    <property type="entry name" value="gatE_arch"/>
    <property type="match status" value="1"/>
</dbReference>
<dbReference type="GO" id="GO:0005524">
    <property type="term" value="F:ATP binding"/>
    <property type="evidence" value="ECO:0007669"/>
    <property type="project" value="UniProtKB-KW"/>
</dbReference>
<dbReference type="InterPro" id="IPR018027">
    <property type="entry name" value="Asn/Gln_amidotransferase"/>
</dbReference>
<evidence type="ECO:0000256" key="3">
    <source>
        <dbReference type="ARBA" id="ARBA00022840"/>
    </source>
</evidence>
<dbReference type="RefSeq" id="WP_162306508.1">
    <property type="nucleotide sequence ID" value="NZ_CP042905.2"/>
</dbReference>
<feature type="domain" description="Asn/Gln amidotransferase" evidence="8">
    <location>
        <begin position="492"/>
        <end position="635"/>
    </location>
</feature>
<feature type="coiled-coil region" evidence="7">
    <location>
        <begin position="355"/>
        <end position="382"/>
    </location>
</feature>
<dbReference type="InterPro" id="IPR004115">
    <property type="entry name" value="GAD-like_sf"/>
</dbReference>
<accession>A0A5B9D695</accession>
<dbReference type="PANTHER" id="PTHR11659:SF2">
    <property type="entry name" value="GLUTAMYL-TRNA(GLN) AMIDOTRANSFERASE SUBUNIT E"/>
    <property type="match status" value="1"/>
</dbReference>
<protein>
    <recommendedName>
        <fullName evidence="6">Glutamyl-tRNA(Gln) amidotransferase subunit E</fullName>
        <shortName evidence="6">Glu-ADT subunit E</shortName>
        <ecNumber evidence="6">6.3.5.-</ecNumber>
    </recommendedName>
</protein>
<dbReference type="KEGG" id="psyt:DSAG12_00338"/>
<dbReference type="GO" id="GO:0050567">
    <property type="term" value="F:glutaminyl-tRNA synthase (glutamine-hydrolyzing) activity"/>
    <property type="evidence" value="ECO:0007669"/>
    <property type="project" value="UniProtKB-UniRule"/>
</dbReference>
<dbReference type="GO" id="GO:0005737">
    <property type="term" value="C:cytoplasm"/>
    <property type="evidence" value="ECO:0007669"/>
    <property type="project" value="InterPro"/>
</dbReference>
<dbReference type="InterPro" id="IPR004414">
    <property type="entry name" value="GatE"/>
</dbReference>
<evidence type="ECO:0000256" key="4">
    <source>
        <dbReference type="ARBA" id="ARBA00022917"/>
    </source>
</evidence>
<evidence type="ECO:0000256" key="5">
    <source>
        <dbReference type="ARBA" id="ARBA00047913"/>
    </source>
</evidence>
<dbReference type="HAMAP" id="MF_00588">
    <property type="entry name" value="GatE"/>
    <property type="match status" value="1"/>
</dbReference>
<evidence type="ECO:0000313" key="9">
    <source>
        <dbReference type="EMBL" id="QEE14525.1"/>
    </source>
</evidence>
<evidence type="ECO:0000313" key="10">
    <source>
        <dbReference type="Proteomes" id="UP000321408"/>
    </source>
</evidence>
<dbReference type="InterPro" id="IPR003789">
    <property type="entry name" value="Asn/Gln_tRNA_amidoTrase-B-like"/>
</dbReference>
<dbReference type="Pfam" id="PF02934">
    <property type="entry name" value="GatB_N"/>
    <property type="match status" value="1"/>
</dbReference>
<sequence length="646" mass="73665">MKTDFNYESLGLKIGLEIHQQLDSKKKLFCNCPNELQGTRAPDFTILRKQRPVLGEEGKFDKGMLVEFLKKGSIVYEGYYDCTCTYELDETPPFHYDEECLDITLEICALFKMEIIREAHVCRKNYVDGSVPAGFQRTMEIGQNGKLLLKTGKEIGIENIFLEEDAARRIKTEGKTSYFRVDRLGVPLNEITTAPEIHTPEEAKDAAYRIGLLLRSANKVKRVIGSTRQDINISIKGGERIEIKGVQKLDWIPLLVNFECQRQLSLIEIKKNLKKKNLKSSVIKKETKDLSKFFKNTPCRFVKKGIKNGQKLIAMKIPGFKGIYGKELNPKRRFGTEVAEKIKILTGLQGLIHSDEDLQGKYKFTEKEIKKIKAELKIEENDLFILLLAKGRPLDDALDIIIERTKQAFNGVPEETRRAQDDGTHIFLRELGGGKRLYPDTDTQSFIISEERIQKINQSIGAYPWDIIDEYSKKYKLSGELFENLIMTGKLQLFDKLIKILPDNPTLVIRTITDMLKVLHRENRNIKQLTEKHFSTLLKGLKKGVIAKEALESILRIWIDFPELTLEKAKKKAGITSFDLKNLDEIIQDIIDKNIDLIKTRGKGATGPLMGDVMKKIGRGVVDGKILSSKLQELMIPYLTNKKGGK</sequence>
<dbReference type="Gene3D" id="3.30.1360.30">
    <property type="entry name" value="GAD-like domain"/>
    <property type="match status" value="1"/>
</dbReference>
<dbReference type="GO" id="GO:0070681">
    <property type="term" value="P:glutaminyl-tRNAGln biosynthesis via transamidation"/>
    <property type="evidence" value="ECO:0007669"/>
    <property type="project" value="TreeGrafter"/>
</dbReference>
<dbReference type="NCBIfam" id="NF003107">
    <property type="entry name" value="PRK04028.1"/>
    <property type="match status" value="1"/>
</dbReference>
<dbReference type="Pfam" id="PF02637">
    <property type="entry name" value="GatB_Yqey"/>
    <property type="match status" value="1"/>
</dbReference>
<dbReference type="SUPFAM" id="SSF55261">
    <property type="entry name" value="GAD domain-like"/>
    <property type="match status" value="1"/>
</dbReference>
<evidence type="ECO:0000256" key="6">
    <source>
        <dbReference type="HAMAP-Rule" id="MF_00588"/>
    </source>
</evidence>
<dbReference type="SUPFAM" id="SSF55931">
    <property type="entry name" value="Glutamine synthetase/guanido kinase"/>
    <property type="match status" value="1"/>
</dbReference>
<evidence type="ECO:0000256" key="7">
    <source>
        <dbReference type="SAM" id="Coils"/>
    </source>
</evidence>
<keyword evidence="3 6" id="KW-0067">ATP-binding</keyword>
<dbReference type="OrthoDB" id="7316at2157"/>
<comment type="function">
    <text evidence="6">Allows the formation of correctly charged Gln-tRNA(Gln) through the transamidation of misacylated Glu-tRNA(Gln) in organisms which lack glutaminyl-tRNA synthetase. The reaction takes place in the presence of glutamine and ATP through an activated gamma-phospho-Glu-tRNA(Gln). The GatDE system is specific for glutamate and does not act on aspartate.</text>
</comment>
<dbReference type="EC" id="6.3.5.-" evidence="6"/>
<dbReference type="InterPro" id="IPR023168">
    <property type="entry name" value="GatB_Yqey_C_2"/>
</dbReference>
<keyword evidence="7" id="KW-0175">Coiled coil</keyword>
<dbReference type="InterPro" id="IPR029351">
    <property type="entry name" value="GAD_dom"/>
</dbReference>
<reference evidence="9 10" key="1">
    <citation type="journal article" date="2020" name="Nature">
        <title>Isolation of an archaeon at the prokaryote-eukaryote interface.</title>
        <authorList>
            <person name="Imachi H."/>
            <person name="Nobu M.K."/>
            <person name="Nakahara N."/>
            <person name="Morono Y."/>
            <person name="Ogawara M."/>
            <person name="Takaki Y."/>
            <person name="Takano Y."/>
            <person name="Uematsu K."/>
            <person name="Ikuta T."/>
            <person name="Ito M."/>
            <person name="Matsui Y."/>
            <person name="Miyazaki M."/>
            <person name="Murata K."/>
            <person name="Saito Y."/>
            <person name="Sakai S."/>
            <person name="Song C."/>
            <person name="Tasumi E."/>
            <person name="Yamanaka Y."/>
            <person name="Yamaguchi T."/>
            <person name="Kamagata Y."/>
            <person name="Tamaki H."/>
            <person name="Takai K."/>
        </authorList>
    </citation>
    <scope>NUCLEOTIDE SEQUENCE [LARGE SCALE GENOMIC DNA]</scope>
    <source>
        <strain evidence="9 10">MK-D1</strain>
    </source>
</reference>
<keyword evidence="1 6" id="KW-0436">Ligase</keyword>
<dbReference type="InterPro" id="IPR006075">
    <property type="entry name" value="Asn/Gln-tRNA_Trfase_suB/E_cat"/>
</dbReference>
<dbReference type="GeneID" id="41328341"/>
<dbReference type="Proteomes" id="UP000321408">
    <property type="component" value="Chromosome"/>
</dbReference>
<dbReference type="Pfam" id="PF02938">
    <property type="entry name" value="GAD"/>
    <property type="match status" value="1"/>
</dbReference>
<reference evidence="9 10" key="2">
    <citation type="journal article" date="2024" name="Int. J. Syst. Evol. Microbiol.">
        <title>Promethearchaeum syntrophicum gen. nov., sp. nov., an anaerobic, obligately syntrophic archaeon, the first isolate of the lineage 'Asgard' archaea, and proposal of the new archaeal phylum Promethearchaeota phyl. nov. and kingdom Promethearchaeati regn. nov.</title>
        <authorList>
            <person name="Imachi H."/>
            <person name="Nobu M.K."/>
            <person name="Kato S."/>
            <person name="Takaki Y."/>
            <person name="Miyazaki M."/>
            <person name="Miyata M."/>
            <person name="Ogawara M."/>
            <person name="Saito Y."/>
            <person name="Sakai S."/>
            <person name="Tahara Y.O."/>
            <person name="Takano Y."/>
            <person name="Tasumi E."/>
            <person name="Uematsu K."/>
            <person name="Yoshimura T."/>
            <person name="Itoh T."/>
            <person name="Ohkuma M."/>
            <person name="Takai K."/>
        </authorList>
    </citation>
    <scope>NUCLEOTIDE SEQUENCE [LARGE SCALE GENOMIC DNA]</scope>
    <source>
        <strain evidence="9 10">MK-D1</strain>
    </source>
</reference>
<evidence type="ECO:0000259" key="8">
    <source>
        <dbReference type="SMART" id="SM00845"/>
    </source>
</evidence>
<dbReference type="GO" id="GO:0016740">
    <property type="term" value="F:transferase activity"/>
    <property type="evidence" value="ECO:0007669"/>
    <property type="project" value="UniProtKB-KW"/>
</dbReference>